<dbReference type="Gene3D" id="1.20.1510.10">
    <property type="entry name" value="Cation efflux protein transmembrane domain"/>
    <property type="match status" value="1"/>
</dbReference>
<evidence type="ECO:0000256" key="1">
    <source>
        <dbReference type="ARBA" id="ARBA00004141"/>
    </source>
</evidence>
<feature type="transmembrane region" description="Helical" evidence="6">
    <location>
        <begin position="185"/>
        <end position="204"/>
    </location>
</feature>
<feature type="transmembrane region" description="Helical" evidence="6">
    <location>
        <begin position="42"/>
        <end position="61"/>
    </location>
</feature>
<feature type="transmembrane region" description="Helical" evidence="6">
    <location>
        <begin position="123"/>
        <end position="141"/>
    </location>
</feature>
<keyword evidence="3 6" id="KW-0812">Transmembrane</keyword>
<keyword evidence="2" id="KW-0813">Transport</keyword>
<keyword evidence="9" id="KW-1185">Reference proteome</keyword>
<dbReference type="RefSeq" id="WP_345315308.1">
    <property type="nucleotide sequence ID" value="NZ_BAABLF010000004.1"/>
</dbReference>
<feature type="domain" description="Cation efflux protein transmembrane" evidence="7">
    <location>
        <begin position="13"/>
        <end position="219"/>
    </location>
</feature>
<keyword evidence="4 6" id="KW-1133">Transmembrane helix</keyword>
<name>A0ABP9RVB5_9GAMM</name>
<dbReference type="PANTHER" id="PTHR43840">
    <property type="entry name" value="MITOCHONDRIAL METAL TRANSPORTER 1-RELATED"/>
    <property type="match status" value="1"/>
</dbReference>
<gene>
    <name evidence="8" type="ORF">GCM10025772_03420</name>
</gene>
<evidence type="ECO:0000313" key="8">
    <source>
        <dbReference type="EMBL" id="GAA5186916.1"/>
    </source>
</evidence>
<evidence type="ECO:0000256" key="3">
    <source>
        <dbReference type="ARBA" id="ARBA00022692"/>
    </source>
</evidence>
<sequence>MNQHAEELKLLRFSIVMAVIYTTIGLTWGLVIQSGIILFDAIYSGVSIVLSFLSLYALKLVKSDSPHPEDVKESRFQMGRTAVEPLVITIKSIVIIVICLYGLTNAVLDLMAGAKGAHNSVAGIGYGVLTALICLCSYAYIRVKGRKLPDLVQAESEQWLIDTVFSVLVMVAFGISFLLEQTAFAHWAPYVDPITVILVSLYFIQVPGKRLLTSLQELLQMTPEESIQTELDEVAKAIANAHQLGQPFVRSTKIGRQLAVDIAFILDDKERRYRIAEFDQIREQIEARLKPLGLSLWLNIIFTHDRHWA</sequence>
<evidence type="ECO:0000256" key="5">
    <source>
        <dbReference type="ARBA" id="ARBA00023136"/>
    </source>
</evidence>
<dbReference type="InterPro" id="IPR027469">
    <property type="entry name" value="Cation_efflux_TMD_sf"/>
</dbReference>
<evidence type="ECO:0000259" key="7">
    <source>
        <dbReference type="Pfam" id="PF01545"/>
    </source>
</evidence>
<evidence type="ECO:0000256" key="4">
    <source>
        <dbReference type="ARBA" id="ARBA00022989"/>
    </source>
</evidence>
<feature type="transmembrane region" description="Helical" evidence="6">
    <location>
        <begin position="161"/>
        <end position="179"/>
    </location>
</feature>
<protein>
    <submittedName>
        <fullName evidence="8">Cation diffusion facilitator family transporter</fullName>
    </submittedName>
</protein>
<feature type="transmembrane region" description="Helical" evidence="6">
    <location>
        <begin position="82"/>
        <end position="103"/>
    </location>
</feature>
<dbReference type="InterPro" id="IPR058533">
    <property type="entry name" value="Cation_efflux_TM"/>
</dbReference>
<dbReference type="Pfam" id="PF01545">
    <property type="entry name" value="Cation_efflux"/>
    <property type="match status" value="1"/>
</dbReference>
<comment type="subcellular location">
    <subcellularLocation>
        <location evidence="1">Membrane</location>
        <topology evidence="1">Multi-pass membrane protein</topology>
    </subcellularLocation>
</comment>
<dbReference type="PANTHER" id="PTHR43840:SF15">
    <property type="entry name" value="MITOCHONDRIAL METAL TRANSPORTER 1-RELATED"/>
    <property type="match status" value="1"/>
</dbReference>
<evidence type="ECO:0000256" key="6">
    <source>
        <dbReference type="SAM" id="Phobius"/>
    </source>
</evidence>
<dbReference type="SUPFAM" id="SSF161111">
    <property type="entry name" value="Cation efflux protein transmembrane domain-like"/>
    <property type="match status" value="1"/>
</dbReference>
<dbReference type="Proteomes" id="UP001501600">
    <property type="component" value="Unassembled WGS sequence"/>
</dbReference>
<feature type="transmembrane region" description="Helical" evidence="6">
    <location>
        <begin position="12"/>
        <end position="36"/>
    </location>
</feature>
<keyword evidence="5 6" id="KW-0472">Membrane</keyword>
<evidence type="ECO:0000313" key="9">
    <source>
        <dbReference type="Proteomes" id="UP001501600"/>
    </source>
</evidence>
<dbReference type="EMBL" id="BAABLF010000004">
    <property type="protein sequence ID" value="GAA5186916.1"/>
    <property type="molecule type" value="Genomic_DNA"/>
</dbReference>
<proteinExistence type="predicted"/>
<accession>A0ABP9RVB5</accession>
<reference evidence="9" key="1">
    <citation type="journal article" date="2019" name="Int. J. Syst. Evol. Microbiol.">
        <title>The Global Catalogue of Microorganisms (GCM) 10K type strain sequencing project: providing services to taxonomists for standard genome sequencing and annotation.</title>
        <authorList>
            <consortium name="The Broad Institute Genomics Platform"/>
            <consortium name="The Broad Institute Genome Sequencing Center for Infectious Disease"/>
            <person name="Wu L."/>
            <person name="Ma J."/>
        </authorList>
    </citation>
    <scope>NUCLEOTIDE SEQUENCE [LARGE SCALE GENOMIC DNA]</scope>
    <source>
        <strain evidence="9">JCM 18720</strain>
    </source>
</reference>
<evidence type="ECO:0000256" key="2">
    <source>
        <dbReference type="ARBA" id="ARBA00022448"/>
    </source>
</evidence>
<comment type="caution">
    <text evidence="8">The sequence shown here is derived from an EMBL/GenBank/DDBJ whole genome shotgun (WGS) entry which is preliminary data.</text>
</comment>
<dbReference type="InterPro" id="IPR050291">
    <property type="entry name" value="CDF_Transporter"/>
</dbReference>
<organism evidence="8 9">
    <name type="scientific">Ferrimonas gelatinilytica</name>
    <dbReference type="NCBI Taxonomy" id="1255257"/>
    <lineage>
        <taxon>Bacteria</taxon>
        <taxon>Pseudomonadati</taxon>
        <taxon>Pseudomonadota</taxon>
        <taxon>Gammaproteobacteria</taxon>
        <taxon>Alteromonadales</taxon>
        <taxon>Ferrimonadaceae</taxon>
        <taxon>Ferrimonas</taxon>
    </lineage>
</organism>